<organism evidence="1">
    <name type="scientific">viral metagenome</name>
    <dbReference type="NCBI Taxonomy" id="1070528"/>
    <lineage>
        <taxon>unclassified sequences</taxon>
        <taxon>metagenomes</taxon>
        <taxon>organismal metagenomes</taxon>
    </lineage>
</organism>
<protein>
    <submittedName>
        <fullName evidence="1">Uncharacterized protein</fullName>
    </submittedName>
</protein>
<evidence type="ECO:0000313" key="1">
    <source>
        <dbReference type="EMBL" id="QHU09700.1"/>
    </source>
</evidence>
<reference evidence="1" key="1">
    <citation type="journal article" date="2020" name="Nature">
        <title>Giant virus diversity and host interactions through global metagenomics.</title>
        <authorList>
            <person name="Schulz F."/>
            <person name="Roux S."/>
            <person name="Paez-Espino D."/>
            <person name="Jungbluth S."/>
            <person name="Walsh D.A."/>
            <person name="Denef V.J."/>
            <person name="McMahon K.D."/>
            <person name="Konstantinidis K.T."/>
            <person name="Eloe-Fadrosh E.A."/>
            <person name="Kyrpides N.C."/>
            <person name="Woyke T."/>
        </authorList>
    </citation>
    <scope>NUCLEOTIDE SEQUENCE</scope>
    <source>
        <strain evidence="1">GVMAG-S-1101164-105</strain>
    </source>
</reference>
<dbReference type="EMBL" id="MN740743">
    <property type="protein sequence ID" value="QHU09700.1"/>
    <property type="molecule type" value="Genomic_DNA"/>
</dbReference>
<proteinExistence type="predicted"/>
<name>A0A6C0JYB2_9ZZZZ</name>
<sequence>MILETTQLLYTAHWLLAIERGYLPVFKTAPPHASEPRMLGYLPVRNDKHPSALWTRQSIQHYRWLTIFGLALCNEYRYRFNNKKHACENHLRWLYMNEPAELKDYGWVDPPPAMPDIYKKSKNSIVCYRAYYKDGKTKLLTYTGRHKPHWLSSV</sequence>
<dbReference type="AlphaFoldDB" id="A0A6C0JYB2"/>
<accession>A0A6C0JYB2</accession>